<keyword evidence="2" id="KW-1185">Reference proteome</keyword>
<accession>A0A4Y2M6L7</accession>
<organism evidence="1 2">
    <name type="scientific">Araneus ventricosus</name>
    <name type="common">Orbweaver spider</name>
    <name type="synonym">Epeira ventricosa</name>
    <dbReference type="NCBI Taxonomy" id="182803"/>
    <lineage>
        <taxon>Eukaryota</taxon>
        <taxon>Metazoa</taxon>
        <taxon>Ecdysozoa</taxon>
        <taxon>Arthropoda</taxon>
        <taxon>Chelicerata</taxon>
        <taxon>Arachnida</taxon>
        <taxon>Araneae</taxon>
        <taxon>Araneomorphae</taxon>
        <taxon>Entelegynae</taxon>
        <taxon>Araneoidea</taxon>
        <taxon>Araneidae</taxon>
        <taxon>Araneus</taxon>
    </lineage>
</organism>
<dbReference type="OrthoDB" id="411823at2759"/>
<reference evidence="1 2" key="1">
    <citation type="journal article" date="2019" name="Sci. Rep.">
        <title>Orb-weaving spider Araneus ventricosus genome elucidates the spidroin gene catalogue.</title>
        <authorList>
            <person name="Kono N."/>
            <person name="Nakamura H."/>
            <person name="Ohtoshi R."/>
            <person name="Moran D.A.P."/>
            <person name="Shinohara A."/>
            <person name="Yoshida Y."/>
            <person name="Fujiwara M."/>
            <person name="Mori M."/>
            <person name="Tomita M."/>
            <person name="Arakawa K."/>
        </authorList>
    </citation>
    <scope>NUCLEOTIDE SEQUENCE [LARGE SCALE GENOMIC DNA]</scope>
</reference>
<evidence type="ECO:0000313" key="1">
    <source>
        <dbReference type="EMBL" id="GBN22392.1"/>
    </source>
</evidence>
<proteinExistence type="predicted"/>
<protein>
    <submittedName>
        <fullName evidence="1">Uncharacterized protein</fullName>
    </submittedName>
</protein>
<dbReference type="Proteomes" id="UP000499080">
    <property type="component" value="Unassembled WGS sequence"/>
</dbReference>
<dbReference type="EMBL" id="BGPR01006859">
    <property type="protein sequence ID" value="GBN22392.1"/>
    <property type="molecule type" value="Genomic_DNA"/>
</dbReference>
<sequence length="137" mass="15853">MAVWGGDLTTEHVRRLSSVQRVFLIKFSRTFRTTSTQVLNVLTGIHPLHLTAKAEFQKFQAWACWSAEVGRLLDINNLDYYIKLADVPIELRTLDFILKVLNNQYEVYTDGSKIGDDTVFSVCILKMKNHLRFFNLN</sequence>
<evidence type="ECO:0000313" key="2">
    <source>
        <dbReference type="Proteomes" id="UP000499080"/>
    </source>
</evidence>
<comment type="caution">
    <text evidence="1">The sequence shown here is derived from an EMBL/GenBank/DDBJ whole genome shotgun (WGS) entry which is preliminary data.</text>
</comment>
<dbReference type="AlphaFoldDB" id="A0A4Y2M6L7"/>
<name>A0A4Y2M6L7_ARAVE</name>
<gene>
    <name evidence="1" type="ORF">AVEN_142076_1</name>
</gene>